<feature type="domain" description="Metallo-beta-lactamase" evidence="1">
    <location>
        <begin position="11"/>
        <end position="89"/>
    </location>
</feature>
<dbReference type="Pfam" id="PF00753">
    <property type="entry name" value="Lactamase_B"/>
    <property type="match status" value="1"/>
</dbReference>
<organism evidence="2 3">
    <name type="scientific">SAR324 cluster bacterium</name>
    <dbReference type="NCBI Taxonomy" id="2024889"/>
    <lineage>
        <taxon>Bacteria</taxon>
        <taxon>Deltaproteobacteria</taxon>
        <taxon>SAR324 cluster</taxon>
    </lineage>
</organism>
<dbReference type="InterPro" id="IPR001279">
    <property type="entry name" value="Metallo-B-lactamas"/>
</dbReference>
<dbReference type="AlphaFoldDB" id="A0A7X9FUD3"/>
<proteinExistence type="predicted"/>
<dbReference type="EMBL" id="JAAZON010000684">
    <property type="protein sequence ID" value="NMC64478.1"/>
    <property type="molecule type" value="Genomic_DNA"/>
</dbReference>
<keyword evidence="2" id="KW-0378">Hydrolase</keyword>
<evidence type="ECO:0000313" key="2">
    <source>
        <dbReference type="EMBL" id="NMC64478.1"/>
    </source>
</evidence>
<gene>
    <name evidence="2" type="ORF">GYA55_15035</name>
</gene>
<dbReference type="GO" id="GO:0016787">
    <property type="term" value="F:hydrolase activity"/>
    <property type="evidence" value="ECO:0007669"/>
    <property type="project" value="UniProtKB-KW"/>
</dbReference>
<dbReference type="Proteomes" id="UP000524246">
    <property type="component" value="Unassembled WGS sequence"/>
</dbReference>
<comment type="caution">
    <text evidence="2">The sequence shown here is derived from an EMBL/GenBank/DDBJ whole genome shotgun (WGS) entry which is preliminary data.</text>
</comment>
<dbReference type="SUPFAM" id="SSF56281">
    <property type="entry name" value="Metallo-hydrolase/oxidoreductase"/>
    <property type="match status" value="1"/>
</dbReference>
<sequence>MRIQSLSYAGHSAVFIKTDSSTIAIDPWINGNPSLPSDFKIPSDLSLIALSHGHADHACDSPSLCKEYGAKVAATYELAMIMIKEGVPQQNVIPLNRGGSAKVDGID</sequence>
<dbReference type="InterPro" id="IPR036866">
    <property type="entry name" value="RibonucZ/Hydroxyglut_hydro"/>
</dbReference>
<name>A0A7X9FUD3_9DELT</name>
<feature type="non-terminal residue" evidence="2">
    <location>
        <position position="107"/>
    </location>
</feature>
<dbReference type="Gene3D" id="3.60.15.10">
    <property type="entry name" value="Ribonuclease Z/Hydroxyacylglutathione hydrolase-like"/>
    <property type="match status" value="1"/>
</dbReference>
<accession>A0A7X9FUD3</accession>
<protein>
    <submittedName>
        <fullName evidence="2">MBL fold metallo-hydrolase</fullName>
    </submittedName>
</protein>
<reference evidence="2 3" key="1">
    <citation type="journal article" date="2020" name="Biotechnol. Biofuels">
        <title>New insights from the biogas microbiome by comprehensive genome-resolved metagenomics of nearly 1600 species originating from multiple anaerobic digesters.</title>
        <authorList>
            <person name="Campanaro S."/>
            <person name="Treu L."/>
            <person name="Rodriguez-R L.M."/>
            <person name="Kovalovszki A."/>
            <person name="Ziels R.M."/>
            <person name="Maus I."/>
            <person name="Zhu X."/>
            <person name="Kougias P.G."/>
            <person name="Basile A."/>
            <person name="Luo G."/>
            <person name="Schluter A."/>
            <person name="Konstantinidis K.T."/>
            <person name="Angelidaki I."/>
        </authorList>
    </citation>
    <scope>NUCLEOTIDE SEQUENCE [LARGE SCALE GENOMIC DNA]</scope>
    <source>
        <strain evidence="2">AS27yjCOA_65</strain>
    </source>
</reference>
<dbReference type="InterPro" id="IPR050114">
    <property type="entry name" value="UPF0173_UPF0282_UlaG_hydrolase"/>
</dbReference>
<dbReference type="PANTHER" id="PTHR43546">
    <property type="entry name" value="UPF0173 METAL-DEPENDENT HYDROLASE MJ1163-RELATED"/>
    <property type="match status" value="1"/>
</dbReference>
<dbReference type="PANTHER" id="PTHR43546:SF3">
    <property type="entry name" value="UPF0173 METAL-DEPENDENT HYDROLASE MJ1163"/>
    <property type="match status" value="1"/>
</dbReference>
<evidence type="ECO:0000313" key="3">
    <source>
        <dbReference type="Proteomes" id="UP000524246"/>
    </source>
</evidence>
<evidence type="ECO:0000259" key="1">
    <source>
        <dbReference type="Pfam" id="PF00753"/>
    </source>
</evidence>